<dbReference type="SUPFAM" id="SSF55874">
    <property type="entry name" value="ATPase domain of HSP90 chaperone/DNA topoisomerase II/histidine kinase"/>
    <property type="match status" value="1"/>
</dbReference>
<dbReference type="Gene3D" id="1.20.120.160">
    <property type="entry name" value="HPT domain"/>
    <property type="match status" value="1"/>
</dbReference>
<evidence type="ECO:0000256" key="2">
    <source>
        <dbReference type="ARBA" id="ARBA00023012"/>
    </source>
</evidence>
<evidence type="ECO:0000313" key="7">
    <source>
        <dbReference type="EMBL" id="EKT55585.1"/>
    </source>
</evidence>
<dbReference type="OrthoDB" id="6414457at2"/>
<dbReference type="SUPFAM" id="SSF47226">
    <property type="entry name" value="Histidine-containing phosphotransfer domain, HPT domain"/>
    <property type="match status" value="1"/>
</dbReference>
<evidence type="ECO:0000313" key="8">
    <source>
        <dbReference type="Proteomes" id="UP000010290"/>
    </source>
</evidence>
<dbReference type="GO" id="GO:0000155">
    <property type="term" value="F:phosphorelay sensor kinase activity"/>
    <property type="evidence" value="ECO:0007669"/>
    <property type="project" value="TreeGrafter"/>
</dbReference>
<feature type="domain" description="Histidine kinase" evidence="5">
    <location>
        <begin position="451"/>
        <end position="667"/>
    </location>
</feature>
<dbReference type="InterPro" id="IPR038616">
    <property type="entry name" value="RcsD_ABL_sf"/>
</dbReference>
<dbReference type="PANTHER" id="PTHR45569:SF1">
    <property type="entry name" value="SENSOR PROTEIN KDPD"/>
    <property type="match status" value="1"/>
</dbReference>
<dbReference type="PATRIC" id="fig|1141660.3.peg.2270"/>
<dbReference type="Gene3D" id="3.40.50.11620">
    <property type="entry name" value="Phosphotransferase RcsD, RcsD-ABL domain"/>
    <property type="match status" value="1"/>
</dbReference>
<dbReference type="Pfam" id="PF02518">
    <property type="entry name" value="HATPase_c"/>
    <property type="match status" value="1"/>
</dbReference>
<protein>
    <submittedName>
        <fullName evidence="7">Phosphotransfer intermediate protein in two-component regulatory system with RcsBC</fullName>
    </submittedName>
</protein>
<proteinExistence type="predicted"/>
<dbReference type="Pfam" id="PF16359">
    <property type="entry name" value="RcsD_ABL"/>
    <property type="match status" value="1"/>
</dbReference>
<organism evidence="7 8">
    <name type="scientific">Providencia sneebia DSM 19967</name>
    <dbReference type="NCBI Taxonomy" id="1141660"/>
    <lineage>
        <taxon>Bacteria</taxon>
        <taxon>Pseudomonadati</taxon>
        <taxon>Pseudomonadota</taxon>
        <taxon>Gammaproteobacteria</taxon>
        <taxon>Enterobacterales</taxon>
        <taxon>Morganellaceae</taxon>
        <taxon>Providencia</taxon>
    </lineage>
</organism>
<dbReference type="Pfam" id="PF01627">
    <property type="entry name" value="Hpt"/>
    <property type="match status" value="1"/>
</dbReference>
<dbReference type="GO" id="GO:0009927">
    <property type="term" value="F:histidine phosphotransfer kinase activity"/>
    <property type="evidence" value="ECO:0007669"/>
    <property type="project" value="InterPro"/>
</dbReference>
<dbReference type="InterPro" id="IPR008207">
    <property type="entry name" value="Sig_transdc_His_kin_Hpt_dom"/>
</dbReference>
<dbReference type="CDD" id="cd00088">
    <property type="entry name" value="HPT"/>
    <property type="match status" value="1"/>
</dbReference>
<dbReference type="PROSITE" id="PS50894">
    <property type="entry name" value="HPT"/>
    <property type="match status" value="1"/>
</dbReference>
<dbReference type="InterPro" id="IPR032306">
    <property type="entry name" value="RcsD_ABL"/>
</dbReference>
<name>K8WH44_9GAMM</name>
<keyword evidence="8" id="KW-1185">Reference proteome</keyword>
<dbReference type="RefSeq" id="WP_008916056.1">
    <property type="nucleotide sequence ID" value="NZ_CM001773.1"/>
</dbReference>
<gene>
    <name evidence="7" type="ORF">OO7_11394</name>
</gene>
<dbReference type="EMBL" id="AKKN01000010">
    <property type="protein sequence ID" value="EKT55585.1"/>
    <property type="molecule type" value="Genomic_DNA"/>
</dbReference>
<dbReference type="PANTHER" id="PTHR45569">
    <property type="entry name" value="SENSOR PROTEIN KDPD"/>
    <property type="match status" value="1"/>
</dbReference>
<evidence type="ECO:0000256" key="1">
    <source>
        <dbReference type="ARBA" id="ARBA00022553"/>
    </source>
</evidence>
<evidence type="ECO:0000259" key="6">
    <source>
        <dbReference type="PROSITE" id="PS50894"/>
    </source>
</evidence>
<dbReference type="InterPro" id="IPR030861">
    <property type="entry name" value="Ptransferase_RcsD"/>
</dbReference>
<dbReference type="PROSITE" id="PS50109">
    <property type="entry name" value="HIS_KIN"/>
    <property type="match status" value="1"/>
</dbReference>
<dbReference type="SMART" id="SM00387">
    <property type="entry name" value="HATPase_c"/>
    <property type="match status" value="1"/>
</dbReference>
<feature type="transmembrane region" description="Helical" evidence="4">
    <location>
        <begin position="12"/>
        <end position="32"/>
    </location>
</feature>
<keyword evidence="2" id="KW-0902">Two-component regulatory system</keyword>
<accession>K8WH44</accession>
<evidence type="ECO:0000259" key="5">
    <source>
        <dbReference type="PROSITE" id="PS50109"/>
    </source>
</evidence>
<evidence type="ECO:0000256" key="3">
    <source>
        <dbReference type="PROSITE-ProRule" id="PRU00110"/>
    </source>
</evidence>
<dbReference type="InterPro" id="IPR036890">
    <property type="entry name" value="HATPase_C_sf"/>
</dbReference>
<reference evidence="7 8" key="1">
    <citation type="journal article" date="2012" name="BMC Genomics">
        <title>Comparative genomics of bacteria in the genus Providencia isolated from wild Drosophila melanogaster.</title>
        <authorList>
            <person name="Galac M.R."/>
            <person name="Lazzaro B.P."/>
        </authorList>
    </citation>
    <scope>NUCLEOTIDE SEQUENCE [LARGE SCALE GENOMIC DNA]</scope>
    <source>
        <strain evidence="7 8">DSM 19967</strain>
    </source>
</reference>
<keyword evidence="1 3" id="KW-0597">Phosphoprotein</keyword>
<comment type="caution">
    <text evidence="7">The sequence shown here is derived from an EMBL/GenBank/DDBJ whole genome shotgun (WGS) entry which is preliminary data.</text>
</comment>
<dbReference type="AlphaFoldDB" id="K8WH44"/>
<feature type="transmembrane region" description="Helical" evidence="4">
    <location>
        <begin position="289"/>
        <end position="318"/>
    </location>
</feature>
<dbReference type="Gene3D" id="3.30.565.10">
    <property type="entry name" value="Histidine kinase-like ATPase, C-terminal domain"/>
    <property type="match status" value="1"/>
</dbReference>
<dbReference type="InterPro" id="IPR005467">
    <property type="entry name" value="His_kinase_dom"/>
</dbReference>
<dbReference type="InterPro" id="IPR036641">
    <property type="entry name" value="HPT_dom_sf"/>
</dbReference>
<dbReference type="NCBIfam" id="NF007907">
    <property type="entry name" value="PRK10618.1"/>
    <property type="match status" value="1"/>
</dbReference>
<sequence>MYKQPLLKTTILARLFYLFILLLMVTLFLSLYNSYSLWRNNHQAILTTMAKQLSYQFDDYRYQANSLYKLANEKSVTHPPVSEINTLHSTLTKIRHDVSWLSSSNQTIDSIIFGSDKPQNIILATELSDYMEVVWADRNEYNSMYFLNGSDNTLILVTTHSILKPELRYKESYLILSAEEKRADMLTQSTLLDKREVISNVQKIPQVNDYFYTYRLMFNSPGQLTSVISFDVSMASILPVGLIGTNFSIAPLSNEHNNNVVLRDMHVVFSQAIPGSHYQLFYKSSLKDVAIGIIGYNFWLLICMVFVVLLVFFTSIFIRNRIISPNIEMLNELKFKDSLNNDLINNINYGILVYDFSSNKKILSNNLINPLLPSMELSHIKEMAIHNHDMIQVSIENIVYEVILVNVSMKEDTYLFIVIDKDKEALAQKRQELANKEYQRIIQLRKIIFENMHNEIHPPLLEMSKSIETLEQLSELERQNRINEIILQLSYINRWFDHIHLLNKIELSTLSLKTENVSIGHLVSQFLKQNLPLFRRKGLCLYFYNQVNIDSLFTVNAEYLHTVLQLILEYSIDTTSFGKIAITLNYQNDKKEISIDIKDSGAGLTSEELLNIQHPFSGKIQTPSSFTRSGVTFYLCRMLCKKMGGRFTIHSSIAIGSHYKITLPIESATIVDNYPPLLEDINIRLSLHNLDVSRIIKNTLTHYGAKLLDLNENSHHNDWDLLITDNDDNDYKNIVKVSGNIININKVTPQYIEANYNFANELIDAISLLIENSELEYENSLSSHSVTVINDEDFSMNDKSLENILLTYRNTLSKSDYKDLFITTVPMDINKLYNSESVEDLTELKNTAHRLKGVFAMLDFKFLHKICENLELYIAEENSIKISDSIRKLDISVKKLMPEGNL</sequence>
<evidence type="ECO:0000256" key="4">
    <source>
        <dbReference type="SAM" id="Phobius"/>
    </source>
</evidence>
<dbReference type="InterPro" id="IPR003594">
    <property type="entry name" value="HATPase_dom"/>
</dbReference>
<dbReference type="InterPro" id="IPR052023">
    <property type="entry name" value="Histidine_kinase_KdpD"/>
</dbReference>
<keyword evidence="4" id="KW-1133">Transmembrane helix</keyword>
<dbReference type="Proteomes" id="UP000010290">
    <property type="component" value="Chromosome"/>
</dbReference>
<keyword evidence="4" id="KW-0472">Membrane</keyword>
<feature type="domain" description="HPt" evidence="6">
    <location>
        <begin position="810"/>
        <end position="902"/>
    </location>
</feature>
<dbReference type="HOGENOM" id="CLU_009611_0_0_6"/>
<feature type="modified residue" description="Phosphohistidine" evidence="3">
    <location>
        <position position="849"/>
    </location>
</feature>
<keyword evidence="4" id="KW-0812">Transmembrane</keyword>
<dbReference type="GO" id="GO:0005886">
    <property type="term" value="C:plasma membrane"/>
    <property type="evidence" value="ECO:0007669"/>
    <property type="project" value="InterPro"/>
</dbReference>